<protein>
    <submittedName>
        <fullName evidence="2">Uncharacterized protein</fullName>
    </submittedName>
</protein>
<reference evidence="2 3" key="1">
    <citation type="journal article" date="2014" name="Agronomy (Basel)">
        <title>A Draft Genome Sequence for Ensete ventricosum, the Drought-Tolerant Tree Against Hunger.</title>
        <authorList>
            <person name="Harrison J."/>
            <person name="Moore K.A."/>
            <person name="Paszkiewicz K."/>
            <person name="Jones T."/>
            <person name="Grant M."/>
            <person name="Ambacheew D."/>
            <person name="Muzemil S."/>
            <person name="Studholme D.J."/>
        </authorList>
    </citation>
    <scope>NUCLEOTIDE SEQUENCE [LARGE SCALE GENOMIC DNA]</scope>
</reference>
<organism evidence="2 3">
    <name type="scientific">Ensete ventricosum</name>
    <name type="common">Abyssinian banana</name>
    <name type="synonym">Musa ensete</name>
    <dbReference type="NCBI Taxonomy" id="4639"/>
    <lineage>
        <taxon>Eukaryota</taxon>
        <taxon>Viridiplantae</taxon>
        <taxon>Streptophyta</taxon>
        <taxon>Embryophyta</taxon>
        <taxon>Tracheophyta</taxon>
        <taxon>Spermatophyta</taxon>
        <taxon>Magnoliopsida</taxon>
        <taxon>Liliopsida</taxon>
        <taxon>Zingiberales</taxon>
        <taxon>Musaceae</taxon>
        <taxon>Ensete</taxon>
    </lineage>
</organism>
<sequence length="76" mass="8802">MIDQVQREVPSGRSQRNPPPGIGVSKPVDLATRAKPWAVFQYQGARNRDLDWTHHLFARRLGRLPSNTEHQRTEWS</sequence>
<evidence type="ECO:0000313" key="3">
    <source>
        <dbReference type="Proteomes" id="UP000287651"/>
    </source>
</evidence>
<comment type="caution">
    <text evidence="2">The sequence shown here is derived from an EMBL/GenBank/DDBJ whole genome shotgun (WGS) entry which is preliminary data.</text>
</comment>
<evidence type="ECO:0000313" key="2">
    <source>
        <dbReference type="EMBL" id="RRT32293.1"/>
    </source>
</evidence>
<dbReference type="EMBL" id="AMZH03032746">
    <property type="protein sequence ID" value="RRT32293.1"/>
    <property type="molecule type" value="Genomic_DNA"/>
</dbReference>
<dbReference type="Proteomes" id="UP000287651">
    <property type="component" value="Unassembled WGS sequence"/>
</dbReference>
<name>A0A426WYB4_ENSVE</name>
<accession>A0A426WYB4</accession>
<dbReference type="AlphaFoldDB" id="A0A426WYB4"/>
<proteinExistence type="predicted"/>
<feature type="region of interest" description="Disordered" evidence="1">
    <location>
        <begin position="1"/>
        <end position="27"/>
    </location>
</feature>
<evidence type="ECO:0000256" key="1">
    <source>
        <dbReference type="SAM" id="MobiDB-lite"/>
    </source>
</evidence>
<gene>
    <name evidence="2" type="ORF">B296_00048593</name>
</gene>